<dbReference type="Proteomes" id="UP000192578">
    <property type="component" value="Unassembled WGS sequence"/>
</dbReference>
<evidence type="ECO:0000313" key="2">
    <source>
        <dbReference type="EMBL" id="OQV20006.1"/>
    </source>
</evidence>
<reference evidence="3" key="1">
    <citation type="submission" date="2017-01" db="EMBL/GenBank/DDBJ databases">
        <title>Comparative genomics of anhydrobiosis in the tardigrade Hypsibius dujardini.</title>
        <authorList>
            <person name="Yoshida Y."/>
            <person name="Koutsovoulos G."/>
            <person name="Laetsch D."/>
            <person name="Stevens L."/>
            <person name="Kumar S."/>
            <person name="Horikawa D."/>
            <person name="Ishino K."/>
            <person name="Komine S."/>
            <person name="Tomita M."/>
            <person name="Blaxter M."/>
            <person name="Arakawa K."/>
        </authorList>
    </citation>
    <scope>NUCLEOTIDE SEQUENCE [LARGE SCALE GENOMIC DNA]</scope>
    <source>
        <strain evidence="3">Z151</strain>
    </source>
</reference>
<proteinExistence type="predicted"/>
<accession>A0A1W0WXU8</accession>
<evidence type="ECO:0000313" key="3">
    <source>
        <dbReference type="Proteomes" id="UP000192578"/>
    </source>
</evidence>
<dbReference type="EMBL" id="MTYJ01000034">
    <property type="protein sequence ID" value="OQV20006.1"/>
    <property type="molecule type" value="Genomic_DNA"/>
</dbReference>
<dbReference type="Gene3D" id="3.30.950.30">
    <property type="entry name" value="Schlafen, AAA domain"/>
    <property type="match status" value="1"/>
</dbReference>
<feature type="domain" description="Schlafen AlbA-2" evidence="1">
    <location>
        <begin position="232"/>
        <end position="319"/>
    </location>
</feature>
<comment type="caution">
    <text evidence="2">The sequence shown here is derived from an EMBL/GenBank/DDBJ whole genome shotgun (WGS) entry which is preliminary data.</text>
</comment>
<gene>
    <name evidence="2" type="ORF">BV898_06010</name>
</gene>
<dbReference type="PANTHER" id="PTHR12155:SF41">
    <property type="entry name" value="SCHLAFEN ALBA-2 DOMAIN-CONTAINING PROTEIN"/>
    <property type="match status" value="1"/>
</dbReference>
<name>A0A1W0WXU8_HYPEX</name>
<dbReference type="InterPro" id="IPR007421">
    <property type="entry name" value="Schlafen_AlbA_2_dom"/>
</dbReference>
<dbReference type="InterPro" id="IPR029684">
    <property type="entry name" value="Schlafen"/>
</dbReference>
<dbReference type="AlphaFoldDB" id="A0A1W0WXU8"/>
<dbReference type="OrthoDB" id="10259112at2759"/>
<dbReference type="PANTHER" id="PTHR12155">
    <property type="entry name" value="SCHLAFEN"/>
    <property type="match status" value="1"/>
</dbReference>
<protein>
    <recommendedName>
        <fullName evidence="1">Schlafen AlbA-2 domain-containing protein</fullName>
    </recommendedName>
</protein>
<organism evidence="2 3">
    <name type="scientific">Hypsibius exemplaris</name>
    <name type="common">Freshwater tardigrade</name>
    <dbReference type="NCBI Taxonomy" id="2072580"/>
    <lineage>
        <taxon>Eukaryota</taxon>
        <taxon>Metazoa</taxon>
        <taxon>Ecdysozoa</taxon>
        <taxon>Tardigrada</taxon>
        <taxon>Eutardigrada</taxon>
        <taxon>Parachela</taxon>
        <taxon>Hypsibioidea</taxon>
        <taxon>Hypsibiidae</taxon>
        <taxon>Hypsibius</taxon>
    </lineage>
</organism>
<dbReference type="InterPro" id="IPR038461">
    <property type="entry name" value="Schlafen_AlbA_2_dom_sf"/>
</dbReference>
<sequence length="437" mass="50703">MEQDLDEVLAEEDKVHTGQDLDYTSRPVRKEMEALLEKLRAEGYVDDWSFDDSPTSAVFKCILTLDGSTVKQNSYTNLMIIQEFRSPLCNSKKLAKAYIAIEFLSLFPEQQQNLARWKKLYHSPDPSLSPIDVLYRLTSNAKNNYSYRYEIRGEGSNKHFWGCLKIGKDAEDARELTVTVPYIKDHRYCRNKLAVQVLEDASFYRKDIWESYKEIQKSNLFISGRIFAKEEGGRVEFKGHKDPMGSMNPKSVKELFHEIGEQVCGFLNAEGGSIYIGIHDSGTIQGIELSVEEKDQLMLQVHSSVTNRLEPYSEQHLKFEFHMVKYFDPRTGTTEPFARPDPSLLDKYHFHLEERVESLVKHIESSPRPKTSRNRNLFVLEVRTRKSQELVFFDGKAYIRDHNMKKSMTVAEIKARIIQQYEAKKTPQDPQNPQDPH</sequence>
<dbReference type="Pfam" id="PF04326">
    <property type="entry name" value="SLFN_AlbA_2"/>
    <property type="match status" value="1"/>
</dbReference>
<keyword evidence="3" id="KW-1185">Reference proteome</keyword>
<evidence type="ECO:0000259" key="1">
    <source>
        <dbReference type="Pfam" id="PF04326"/>
    </source>
</evidence>